<dbReference type="Pfam" id="PF08327">
    <property type="entry name" value="AHSA1"/>
    <property type="match status" value="1"/>
</dbReference>
<dbReference type="RefSeq" id="WP_377283154.1">
    <property type="nucleotide sequence ID" value="NZ_JBHRSI010000008.1"/>
</dbReference>
<dbReference type="Gene3D" id="3.30.530.20">
    <property type="match status" value="1"/>
</dbReference>
<organism evidence="3 4">
    <name type="scientific">Phenylobacterium terrae</name>
    <dbReference type="NCBI Taxonomy" id="2665495"/>
    <lineage>
        <taxon>Bacteria</taxon>
        <taxon>Pseudomonadati</taxon>
        <taxon>Pseudomonadota</taxon>
        <taxon>Alphaproteobacteria</taxon>
        <taxon>Caulobacterales</taxon>
        <taxon>Caulobacteraceae</taxon>
        <taxon>Phenylobacterium</taxon>
    </lineage>
</organism>
<dbReference type="Proteomes" id="UP001597237">
    <property type="component" value="Unassembled WGS sequence"/>
</dbReference>
<name>A0ABW4N2G0_9CAUL</name>
<evidence type="ECO:0000256" key="1">
    <source>
        <dbReference type="ARBA" id="ARBA00006817"/>
    </source>
</evidence>
<dbReference type="CDD" id="cd08899">
    <property type="entry name" value="SRPBCC_CalC_Aha1-like_6"/>
    <property type="match status" value="1"/>
</dbReference>
<dbReference type="EMBL" id="JBHUEY010000001">
    <property type="protein sequence ID" value="MFD1783654.1"/>
    <property type="molecule type" value="Genomic_DNA"/>
</dbReference>
<evidence type="ECO:0000259" key="2">
    <source>
        <dbReference type="Pfam" id="PF08327"/>
    </source>
</evidence>
<proteinExistence type="inferred from homology"/>
<dbReference type="InterPro" id="IPR023393">
    <property type="entry name" value="START-like_dom_sf"/>
</dbReference>
<reference evidence="4" key="1">
    <citation type="journal article" date="2019" name="Int. J. Syst. Evol. Microbiol.">
        <title>The Global Catalogue of Microorganisms (GCM) 10K type strain sequencing project: providing services to taxonomists for standard genome sequencing and annotation.</title>
        <authorList>
            <consortium name="The Broad Institute Genomics Platform"/>
            <consortium name="The Broad Institute Genome Sequencing Center for Infectious Disease"/>
            <person name="Wu L."/>
            <person name="Ma J."/>
        </authorList>
    </citation>
    <scope>NUCLEOTIDE SEQUENCE [LARGE SCALE GENOMIC DNA]</scope>
    <source>
        <strain evidence="4">DFY28</strain>
    </source>
</reference>
<feature type="domain" description="Activator of Hsp90 ATPase homologue 1/2-like C-terminal" evidence="2">
    <location>
        <begin position="29"/>
        <end position="142"/>
    </location>
</feature>
<evidence type="ECO:0000313" key="3">
    <source>
        <dbReference type="EMBL" id="MFD1783654.1"/>
    </source>
</evidence>
<protein>
    <submittedName>
        <fullName evidence="3">SRPBCC family protein</fullName>
    </submittedName>
</protein>
<comment type="similarity">
    <text evidence="1">Belongs to the AHA1 family.</text>
</comment>
<dbReference type="InterPro" id="IPR013538">
    <property type="entry name" value="ASHA1/2-like_C"/>
</dbReference>
<accession>A0ABW4N2G0</accession>
<comment type="caution">
    <text evidence="3">The sequence shown here is derived from an EMBL/GenBank/DDBJ whole genome shotgun (WGS) entry which is preliminary data.</text>
</comment>
<keyword evidence="4" id="KW-1185">Reference proteome</keyword>
<gene>
    <name evidence="3" type="ORF">ACFSC0_09640</name>
</gene>
<sequence>MTLIHPEPGEVRREGETVTIVFRRRYRKPVEKVWAALTVPERLTDWFAETRLDRLEVGGTMQLYFTGADYRSIAKIVAFDPPRTFAWVWSEVDGSKPSHVRFDLEPDGEGTLLTLTHSGLPPEEAKGVDSGWHAHLEAIEDAADGVFTPWSKLLEREAEAKPLYEARTPA</sequence>
<evidence type="ECO:0000313" key="4">
    <source>
        <dbReference type="Proteomes" id="UP001597237"/>
    </source>
</evidence>
<dbReference type="SUPFAM" id="SSF55961">
    <property type="entry name" value="Bet v1-like"/>
    <property type="match status" value="1"/>
</dbReference>